<feature type="transmembrane region" description="Helical" evidence="6">
    <location>
        <begin position="153"/>
        <end position="170"/>
    </location>
</feature>
<feature type="region of interest" description="Disordered" evidence="5">
    <location>
        <begin position="435"/>
        <end position="459"/>
    </location>
</feature>
<proteinExistence type="predicted"/>
<evidence type="ECO:0008006" key="9">
    <source>
        <dbReference type="Google" id="ProtNLM"/>
    </source>
</evidence>
<evidence type="ECO:0000256" key="2">
    <source>
        <dbReference type="ARBA" id="ARBA00022692"/>
    </source>
</evidence>
<protein>
    <recommendedName>
        <fullName evidence="9">G-protein coupled receptors family 2 profile 2 domain-containing protein</fullName>
    </recommendedName>
</protein>
<comment type="caution">
    <text evidence="7">The sequence shown here is derived from an EMBL/GenBank/DDBJ whole genome shotgun (WGS) entry which is preliminary data.</text>
</comment>
<dbReference type="OrthoDB" id="2282627at2759"/>
<feature type="transmembrane region" description="Helical" evidence="6">
    <location>
        <begin position="260"/>
        <end position="280"/>
    </location>
</feature>
<evidence type="ECO:0000256" key="4">
    <source>
        <dbReference type="ARBA" id="ARBA00023136"/>
    </source>
</evidence>
<feature type="transmembrane region" description="Helical" evidence="6">
    <location>
        <begin position="95"/>
        <end position="117"/>
    </location>
</feature>
<evidence type="ECO:0000256" key="5">
    <source>
        <dbReference type="SAM" id="MobiDB-lite"/>
    </source>
</evidence>
<keyword evidence="3 6" id="KW-1133">Transmembrane helix</keyword>
<keyword evidence="2 6" id="KW-0812">Transmembrane</keyword>
<dbReference type="AlphaFoldDB" id="A0A8H7Q4E3"/>
<feature type="transmembrane region" description="Helical" evidence="6">
    <location>
        <begin position="123"/>
        <end position="141"/>
    </location>
</feature>
<dbReference type="GO" id="GO:0005886">
    <property type="term" value="C:plasma membrane"/>
    <property type="evidence" value="ECO:0007669"/>
    <property type="project" value="TreeGrafter"/>
</dbReference>
<feature type="transmembrane region" description="Helical" evidence="6">
    <location>
        <begin position="198"/>
        <end position="221"/>
    </location>
</feature>
<feature type="transmembrane region" description="Helical" evidence="6">
    <location>
        <begin position="41"/>
        <end position="67"/>
    </location>
</feature>
<dbReference type="EMBL" id="JAEPRA010000005">
    <property type="protein sequence ID" value="KAG2185673.1"/>
    <property type="molecule type" value="Genomic_DNA"/>
</dbReference>
<evidence type="ECO:0000313" key="7">
    <source>
        <dbReference type="EMBL" id="KAG2185673.1"/>
    </source>
</evidence>
<accession>A0A8H7Q4E3</accession>
<organism evidence="7 8">
    <name type="scientific">Umbelopsis vinacea</name>
    <dbReference type="NCBI Taxonomy" id="44442"/>
    <lineage>
        <taxon>Eukaryota</taxon>
        <taxon>Fungi</taxon>
        <taxon>Fungi incertae sedis</taxon>
        <taxon>Mucoromycota</taxon>
        <taxon>Mucoromycotina</taxon>
        <taxon>Umbelopsidomycetes</taxon>
        <taxon>Umbelopsidales</taxon>
        <taxon>Umbelopsidaceae</taxon>
        <taxon>Umbelopsis</taxon>
    </lineage>
</organism>
<keyword evidence="4 6" id="KW-0472">Membrane</keyword>
<keyword evidence="8" id="KW-1185">Reference proteome</keyword>
<dbReference type="PANTHER" id="PTHR23112">
    <property type="entry name" value="G PROTEIN-COUPLED RECEPTOR 157-RELATED"/>
    <property type="match status" value="1"/>
</dbReference>
<reference evidence="7" key="1">
    <citation type="submission" date="2020-12" db="EMBL/GenBank/DDBJ databases">
        <title>Metabolic potential, ecology and presence of endohyphal bacteria is reflected in genomic diversity of Mucoromycotina.</title>
        <authorList>
            <person name="Muszewska A."/>
            <person name="Okrasinska A."/>
            <person name="Steczkiewicz K."/>
            <person name="Drgas O."/>
            <person name="Orlowska M."/>
            <person name="Perlinska-Lenart U."/>
            <person name="Aleksandrzak-Piekarczyk T."/>
            <person name="Szatraj K."/>
            <person name="Zielenkiewicz U."/>
            <person name="Pilsyk S."/>
            <person name="Malc E."/>
            <person name="Mieczkowski P."/>
            <person name="Kruszewska J.S."/>
            <person name="Biernat P."/>
            <person name="Pawlowska J."/>
        </authorList>
    </citation>
    <scope>NUCLEOTIDE SEQUENCE</scope>
    <source>
        <strain evidence="7">WA0000051536</strain>
    </source>
</reference>
<dbReference type="GO" id="GO:0007189">
    <property type="term" value="P:adenylate cyclase-activating G protein-coupled receptor signaling pathway"/>
    <property type="evidence" value="ECO:0007669"/>
    <property type="project" value="TreeGrafter"/>
</dbReference>
<evidence type="ECO:0000256" key="1">
    <source>
        <dbReference type="ARBA" id="ARBA00004141"/>
    </source>
</evidence>
<name>A0A8H7Q4E3_9FUNG</name>
<evidence type="ECO:0000313" key="8">
    <source>
        <dbReference type="Proteomes" id="UP000612746"/>
    </source>
</evidence>
<evidence type="ECO:0000256" key="3">
    <source>
        <dbReference type="ARBA" id="ARBA00022989"/>
    </source>
</evidence>
<gene>
    <name evidence="7" type="ORF">INT44_002466</name>
</gene>
<dbReference type="PANTHER" id="PTHR23112:SF0">
    <property type="entry name" value="TRANSMEMBRANE PROTEIN 116"/>
    <property type="match status" value="1"/>
</dbReference>
<sequence>MSTQNVTALYPNTPTPDLTPDSWDFDPGYNLLLPGDEANRIFTIVNLCVNSIGMFCAVMVCVILLLVRLYDKTLVDRVSLRLTAAVSTVDAVKSAAYIIFTFVATPGAACGATAWLILFLTNLYTFLSVAIAFNLQWLFLLRKRVNPWLEISYFAVSVLLALATTVPPWATGRLGLDENYGVCWYIAYSSKRTILWEWLTFLSWNMMGTLYCFFVVVAVIFKLRKSTIAVKTYNSHTTSSKDLTSAQRRARRTQRTMNKLVLRISLYALIPIVTQLGWYISECIMQFQHYLNIGLDWYLIVTTDLPGVLNFVAFCMDPALANALRHIKEDMLEKYGEQGSLQSNPSEHRFARWITKRFLSGTKKVDDVTSPFYRMSSSQPLSKDYEPDSNTSYPDEFVAFPSATAIPVVNNSQSTMIQIPEARQNVSYEMNQIRPQSRNMPNRRKYSEDEETKRVFRGL</sequence>
<evidence type="ECO:0000256" key="6">
    <source>
        <dbReference type="SAM" id="Phobius"/>
    </source>
</evidence>
<comment type="subcellular location">
    <subcellularLocation>
        <location evidence="1">Membrane</location>
        <topology evidence="1">Multi-pass membrane protein</topology>
    </subcellularLocation>
</comment>
<dbReference type="Proteomes" id="UP000612746">
    <property type="component" value="Unassembled WGS sequence"/>
</dbReference>
<dbReference type="GO" id="GO:0004930">
    <property type="term" value="F:G protein-coupled receptor activity"/>
    <property type="evidence" value="ECO:0007669"/>
    <property type="project" value="TreeGrafter"/>
</dbReference>
<feature type="compositionally biased region" description="Basic and acidic residues" evidence="5">
    <location>
        <begin position="445"/>
        <end position="459"/>
    </location>
</feature>